<dbReference type="InterPro" id="IPR050491">
    <property type="entry name" value="AmpC-like"/>
</dbReference>
<protein>
    <recommendedName>
        <fullName evidence="7">Beta-lactamase-related domain-containing protein</fullName>
    </recommendedName>
</protein>
<evidence type="ECO:0000313" key="5">
    <source>
        <dbReference type="EMBL" id="KAF2164262.1"/>
    </source>
</evidence>
<dbReference type="PANTHER" id="PTHR46825:SF9">
    <property type="entry name" value="BETA-LACTAMASE-RELATED DOMAIN-CONTAINING PROTEIN"/>
    <property type="match status" value="1"/>
</dbReference>
<keyword evidence="6" id="KW-1185">Reference proteome</keyword>
<dbReference type="Pfam" id="PF11954">
    <property type="entry name" value="DUF3471"/>
    <property type="match status" value="1"/>
</dbReference>
<evidence type="ECO:0000259" key="4">
    <source>
        <dbReference type="Pfam" id="PF11954"/>
    </source>
</evidence>
<accession>A0A6A6CEB2</accession>
<feature type="domain" description="Beta-lactamase-related" evidence="3">
    <location>
        <begin position="43"/>
        <end position="372"/>
    </location>
</feature>
<evidence type="ECO:0000313" key="6">
    <source>
        <dbReference type="Proteomes" id="UP000799537"/>
    </source>
</evidence>
<dbReference type="Pfam" id="PF00144">
    <property type="entry name" value="Beta-lactamase"/>
    <property type="match status" value="1"/>
</dbReference>
<evidence type="ECO:0000256" key="2">
    <source>
        <dbReference type="SAM" id="MobiDB-lite"/>
    </source>
</evidence>
<feature type="region of interest" description="Disordered" evidence="2">
    <location>
        <begin position="1"/>
        <end position="24"/>
    </location>
</feature>
<dbReference type="InterPro" id="IPR012338">
    <property type="entry name" value="Beta-lactam/transpept-like"/>
</dbReference>
<reference evidence="5" key="1">
    <citation type="journal article" date="2020" name="Stud. Mycol.">
        <title>101 Dothideomycetes genomes: a test case for predicting lifestyles and emergence of pathogens.</title>
        <authorList>
            <person name="Haridas S."/>
            <person name="Albert R."/>
            <person name="Binder M."/>
            <person name="Bloem J."/>
            <person name="Labutti K."/>
            <person name="Salamov A."/>
            <person name="Andreopoulos B."/>
            <person name="Baker S."/>
            <person name="Barry K."/>
            <person name="Bills G."/>
            <person name="Bluhm B."/>
            <person name="Cannon C."/>
            <person name="Castanera R."/>
            <person name="Culley D."/>
            <person name="Daum C."/>
            <person name="Ezra D."/>
            <person name="Gonzalez J."/>
            <person name="Henrissat B."/>
            <person name="Kuo A."/>
            <person name="Liang C."/>
            <person name="Lipzen A."/>
            <person name="Lutzoni F."/>
            <person name="Magnuson J."/>
            <person name="Mondo S."/>
            <person name="Nolan M."/>
            <person name="Ohm R."/>
            <person name="Pangilinan J."/>
            <person name="Park H.-J."/>
            <person name="Ramirez L."/>
            <person name="Alfaro M."/>
            <person name="Sun H."/>
            <person name="Tritt A."/>
            <person name="Yoshinaga Y."/>
            <person name="Zwiers L.-H."/>
            <person name="Turgeon B."/>
            <person name="Goodwin S."/>
            <person name="Spatafora J."/>
            <person name="Crous P."/>
            <person name="Grigoriev I."/>
        </authorList>
    </citation>
    <scope>NUCLEOTIDE SEQUENCE</scope>
    <source>
        <strain evidence="5">ATCC 36951</strain>
    </source>
</reference>
<dbReference type="InterPro" id="IPR001466">
    <property type="entry name" value="Beta-lactam-related"/>
</dbReference>
<dbReference type="RefSeq" id="XP_033665151.1">
    <property type="nucleotide sequence ID" value="XM_033807764.1"/>
</dbReference>
<dbReference type="Proteomes" id="UP000799537">
    <property type="component" value="Unassembled WGS sequence"/>
</dbReference>
<sequence>MSSPPEQHSGQGKTSDRASSGKMAPNATNAVSFFNSTAFDTRVNALINEWHVPGLSLTLVHQQELHSKAFGFATLEPPRNCTPDTLFDIASASKSTTAGAVALLVDDEENYPHVQWDTTMSKLLPDDFVMAGDSYTNNVTVEDVLSHRSGLPSHDDFYFSKRSSHPDDPRTVTRNLRNLPISVPIRTKEQYNNSLYTVASYLVEKLSNKSFEEFLHERIWKPLGMSSTNLQPDKTREVGLGDRMSKPYIWKEESRRFQVLEYEQTPEAQGAGSVWTSSKDYALWVKAIMNKEAPINDEIYKGLTRPRIFSNPEDDDLDPFCSWQGYAAGLESYFYRGHQIIQHDGLISGFSSVHFFFPEFKVGGVFLGNSENAGTVGSGILVKEIIDEILEIPESDRTDWNARQHKQNDEYEESKKESQEKLRKELSANDDGLAEPLKLPLDVYVGEYWNIGYKEMVVQIKDERLYIDASDRTMAFALDLEHISNNTYFLGTIYDMLADGEEVDKIKVEFRFDANNRPVRMGIDQEASLDGQLILYDRVEESSGQGQQKVVVR</sequence>
<dbReference type="SUPFAM" id="SSF56601">
    <property type="entry name" value="beta-lactamase/transpeptidase-like"/>
    <property type="match status" value="1"/>
</dbReference>
<dbReference type="Gene3D" id="3.40.710.10">
    <property type="entry name" value="DD-peptidase/beta-lactamase superfamily"/>
    <property type="match status" value="1"/>
</dbReference>
<organism evidence="5 6">
    <name type="scientific">Zasmidium cellare ATCC 36951</name>
    <dbReference type="NCBI Taxonomy" id="1080233"/>
    <lineage>
        <taxon>Eukaryota</taxon>
        <taxon>Fungi</taxon>
        <taxon>Dikarya</taxon>
        <taxon>Ascomycota</taxon>
        <taxon>Pezizomycotina</taxon>
        <taxon>Dothideomycetes</taxon>
        <taxon>Dothideomycetidae</taxon>
        <taxon>Mycosphaerellales</taxon>
        <taxon>Mycosphaerellaceae</taxon>
        <taxon>Zasmidium</taxon>
    </lineage>
</organism>
<feature type="compositionally biased region" description="Polar residues" evidence="2">
    <location>
        <begin position="1"/>
        <end position="13"/>
    </location>
</feature>
<name>A0A6A6CEB2_ZASCE</name>
<comment type="similarity">
    <text evidence="1">Belongs to the peptidase S12 family.</text>
</comment>
<dbReference type="EMBL" id="ML993605">
    <property type="protein sequence ID" value="KAF2164262.1"/>
    <property type="molecule type" value="Genomic_DNA"/>
</dbReference>
<dbReference type="InterPro" id="IPR021860">
    <property type="entry name" value="Peptidase_S12_Pab87-rel_C"/>
</dbReference>
<proteinExistence type="inferred from homology"/>
<feature type="domain" description="Peptidase S12 Pab87-related C-terminal" evidence="4">
    <location>
        <begin position="438"/>
        <end position="532"/>
    </location>
</feature>
<dbReference type="AlphaFoldDB" id="A0A6A6CEB2"/>
<dbReference type="PANTHER" id="PTHR46825">
    <property type="entry name" value="D-ALANYL-D-ALANINE-CARBOXYPEPTIDASE/ENDOPEPTIDASE AMPH"/>
    <property type="match status" value="1"/>
</dbReference>
<feature type="region of interest" description="Disordered" evidence="2">
    <location>
        <begin position="398"/>
        <end position="425"/>
    </location>
</feature>
<dbReference type="GeneID" id="54561036"/>
<gene>
    <name evidence="5" type="ORF">M409DRAFT_25605</name>
</gene>
<dbReference type="OrthoDB" id="5946976at2759"/>
<evidence type="ECO:0000256" key="1">
    <source>
        <dbReference type="ARBA" id="ARBA00038215"/>
    </source>
</evidence>
<evidence type="ECO:0000259" key="3">
    <source>
        <dbReference type="Pfam" id="PF00144"/>
    </source>
</evidence>
<evidence type="ECO:0008006" key="7">
    <source>
        <dbReference type="Google" id="ProtNLM"/>
    </source>
</evidence>